<gene>
    <name evidence="5" type="ORF">ACFOZY_03415</name>
</gene>
<proteinExistence type="inferred from homology"/>
<evidence type="ECO:0000259" key="4">
    <source>
        <dbReference type="Pfam" id="PF00849"/>
    </source>
</evidence>
<dbReference type="Gene3D" id="3.30.2350.10">
    <property type="entry name" value="Pseudouridine synthase"/>
    <property type="match status" value="1"/>
</dbReference>
<evidence type="ECO:0000313" key="5">
    <source>
        <dbReference type="EMBL" id="MFC4409483.1"/>
    </source>
</evidence>
<name>A0ABV8X279_9LACT</name>
<dbReference type="InterPro" id="IPR006145">
    <property type="entry name" value="PsdUridine_synth_RsuA/RluA"/>
</dbReference>
<evidence type="ECO:0000256" key="2">
    <source>
        <dbReference type="ARBA" id="ARBA00010876"/>
    </source>
</evidence>
<dbReference type="PANTHER" id="PTHR21600:SF35">
    <property type="entry name" value="PSEUDOURIDINE SYNTHASE"/>
    <property type="match status" value="1"/>
</dbReference>
<dbReference type="NCBIfam" id="TIGR00005">
    <property type="entry name" value="rluA_subfam"/>
    <property type="match status" value="1"/>
</dbReference>
<evidence type="ECO:0000256" key="1">
    <source>
        <dbReference type="ARBA" id="ARBA00000073"/>
    </source>
</evidence>
<reference evidence="6" key="1">
    <citation type="journal article" date="2019" name="Int. J. Syst. Evol. Microbiol.">
        <title>The Global Catalogue of Microorganisms (GCM) 10K type strain sequencing project: providing services to taxonomists for standard genome sequencing and annotation.</title>
        <authorList>
            <consortium name="The Broad Institute Genomics Platform"/>
            <consortium name="The Broad Institute Genome Sequencing Center for Infectious Disease"/>
            <person name="Wu L."/>
            <person name="Ma J."/>
        </authorList>
    </citation>
    <scope>NUCLEOTIDE SEQUENCE [LARGE SCALE GENOMIC DNA]</scope>
    <source>
        <strain evidence="6">CCUG 59778</strain>
    </source>
</reference>
<evidence type="ECO:0000313" key="6">
    <source>
        <dbReference type="Proteomes" id="UP001595817"/>
    </source>
</evidence>
<dbReference type="SUPFAM" id="SSF55120">
    <property type="entry name" value="Pseudouridine synthase"/>
    <property type="match status" value="1"/>
</dbReference>
<dbReference type="CDD" id="cd02869">
    <property type="entry name" value="PseudoU_synth_RluA_like"/>
    <property type="match status" value="1"/>
</dbReference>
<keyword evidence="6" id="KW-1185">Reference proteome</keyword>
<comment type="function">
    <text evidence="3">Responsible for synthesis of pseudouridine from uracil.</text>
</comment>
<dbReference type="EC" id="5.4.99.-" evidence="3"/>
<comment type="caution">
    <text evidence="5">The sequence shown here is derived from an EMBL/GenBank/DDBJ whole genome shotgun (WGS) entry which is preliminary data.</text>
</comment>
<dbReference type="InterPro" id="IPR006225">
    <property type="entry name" value="PsdUridine_synth_RluC/D"/>
</dbReference>
<comment type="similarity">
    <text evidence="2 3">Belongs to the pseudouridine synthase RluA family.</text>
</comment>
<dbReference type="RefSeq" id="WP_378152287.1">
    <property type="nucleotide sequence ID" value="NZ_JBHSEC010000003.1"/>
</dbReference>
<dbReference type="InterPro" id="IPR050188">
    <property type="entry name" value="RluA_PseudoU_synthase"/>
</dbReference>
<evidence type="ECO:0000256" key="3">
    <source>
        <dbReference type="RuleBase" id="RU362028"/>
    </source>
</evidence>
<dbReference type="Proteomes" id="UP001595817">
    <property type="component" value="Unassembled WGS sequence"/>
</dbReference>
<feature type="domain" description="Pseudouridine synthase RsuA/RluA-like" evidence="4">
    <location>
        <begin position="91"/>
        <end position="245"/>
    </location>
</feature>
<dbReference type="InterPro" id="IPR020103">
    <property type="entry name" value="PsdUridine_synth_cat_dom_sf"/>
</dbReference>
<dbReference type="EMBL" id="JBHSEC010000003">
    <property type="protein sequence ID" value="MFC4409483.1"/>
    <property type="molecule type" value="Genomic_DNA"/>
</dbReference>
<accession>A0ABV8X279</accession>
<organism evidence="5 6">
    <name type="scientific">Chungangia koreensis</name>
    <dbReference type="NCBI Taxonomy" id="752657"/>
    <lineage>
        <taxon>Bacteria</taxon>
        <taxon>Bacillati</taxon>
        <taxon>Bacillota</taxon>
        <taxon>Bacilli</taxon>
        <taxon>Lactobacillales</taxon>
        <taxon>Chungangia</taxon>
    </lineage>
</organism>
<protein>
    <recommendedName>
        <fullName evidence="3">Pseudouridine synthase</fullName>
        <ecNumber evidence="3">5.4.99.-</ecNumber>
    </recommendedName>
</protein>
<comment type="catalytic activity">
    <reaction evidence="1 3">
        <text>a uridine in RNA = a pseudouridine in RNA</text>
        <dbReference type="Rhea" id="RHEA:48348"/>
        <dbReference type="Rhea" id="RHEA-COMP:12068"/>
        <dbReference type="Rhea" id="RHEA-COMP:12069"/>
        <dbReference type="ChEBI" id="CHEBI:65314"/>
        <dbReference type="ChEBI" id="CHEBI:65315"/>
    </reaction>
</comment>
<dbReference type="GO" id="GO:0016853">
    <property type="term" value="F:isomerase activity"/>
    <property type="evidence" value="ECO:0007669"/>
    <property type="project" value="UniProtKB-KW"/>
</dbReference>
<dbReference type="Pfam" id="PF00849">
    <property type="entry name" value="PseudoU_synth_2"/>
    <property type="match status" value="1"/>
</dbReference>
<dbReference type="PANTHER" id="PTHR21600">
    <property type="entry name" value="MITOCHONDRIAL RNA PSEUDOURIDINE SYNTHASE"/>
    <property type="match status" value="1"/>
</dbReference>
<sequence>MTKKRFQLTFTAEQDGLLLRDALKNWGISKRTLTAVKFSGGELIVNGVERTVRHLLSEGDLVTIVFPPEEVSEGISIDEGELDIVFEDETLLVINKPFDQATIPSFEHPTGTVANFAAYHLKRKGIPSTVHVVTRLDRDTSGLLCMTKNRHVHHLMDVLQKERKLQKFYVAIVHGHMKEDFLSVIAPIGRKEGSIIERKVSEEGQYAHTDVEVLKRIERGGQPFSVIRLKLHTGRTHQIRVHMSHIGHPLTGDDLYGGEKGLIQRHALHCHELLFPHPITGNMLQLTAPLPDDMSRFIHQNE</sequence>
<keyword evidence="3 5" id="KW-0413">Isomerase</keyword>